<evidence type="ECO:0000256" key="4">
    <source>
        <dbReference type="HAMAP-Rule" id="MF_01326"/>
    </source>
</evidence>
<evidence type="ECO:0000313" key="8">
    <source>
        <dbReference type="Proteomes" id="UP000001400"/>
    </source>
</evidence>
<name>D3TB37_ACIB4</name>
<dbReference type="InterPro" id="IPR005756">
    <property type="entry name" value="Ribosomal_uL24_euk/arc"/>
</dbReference>
<feature type="domain" description="KOW" evidence="6">
    <location>
        <begin position="43"/>
        <end position="70"/>
    </location>
</feature>
<dbReference type="GeneID" id="8828479"/>
<dbReference type="EMBL" id="CP001941">
    <property type="protein sequence ID" value="ADD09316.1"/>
    <property type="molecule type" value="Genomic_DNA"/>
</dbReference>
<evidence type="ECO:0000256" key="2">
    <source>
        <dbReference type="ARBA" id="ARBA00022980"/>
    </source>
</evidence>
<dbReference type="SUPFAM" id="SSF50104">
    <property type="entry name" value="Translation proteins SH3-like domain"/>
    <property type="match status" value="1"/>
</dbReference>
<dbReference type="GO" id="GO:0015934">
    <property type="term" value="C:large ribosomal subunit"/>
    <property type="evidence" value="ECO:0007669"/>
    <property type="project" value="UniProtKB-UniRule"/>
</dbReference>
<dbReference type="GO" id="GO:0006412">
    <property type="term" value="P:translation"/>
    <property type="evidence" value="ECO:0007669"/>
    <property type="project" value="UniProtKB-UniRule"/>
</dbReference>
<dbReference type="PROSITE" id="PS01108">
    <property type="entry name" value="RIBOSOMAL_L24"/>
    <property type="match status" value="1"/>
</dbReference>
<dbReference type="KEGG" id="abi:Aboo_1510"/>
<keyword evidence="3 4" id="KW-0687">Ribonucleoprotein</keyword>
<dbReference type="InterPro" id="IPR005825">
    <property type="entry name" value="Ribosomal_uL24_CS"/>
</dbReference>
<dbReference type="GO" id="GO:0003735">
    <property type="term" value="F:structural constituent of ribosome"/>
    <property type="evidence" value="ECO:0007669"/>
    <property type="project" value="UniProtKB-UniRule"/>
</dbReference>
<dbReference type="Proteomes" id="UP000001400">
    <property type="component" value="Chromosome"/>
</dbReference>
<feature type="region of interest" description="Disordered" evidence="5">
    <location>
        <begin position="126"/>
        <end position="156"/>
    </location>
</feature>
<dbReference type="InterPro" id="IPR008991">
    <property type="entry name" value="Translation_prot_SH3-like_sf"/>
</dbReference>
<organism evidence="7 8">
    <name type="scientific">Aciduliprofundum boonei (strain DSM 19572 / T469)</name>
    <dbReference type="NCBI Taxonomy" id="439481"/>
    <lineage>
        <taxon>Archaea</taxon>
        <taxon>Methanobacteriati</taxon>
        <taxon>Thermoplasmatota</taxon>
        <taxon>DHVE2 group</taxon>
        <taxon>Candidatus Aciduliprofundum</taxon>
    </lineage>
</organism>
<dbReference type="InterPro" id="IPR005824">
    <property type="entry name" value="KOW"/>
</dbReference>
<evidence type="ECO:0000313" key="7">
    <source>
        <dbReference type="EMBL" id="ADD09316.1"/>
    </source>
</evidence>
<dbReference type="CDD" id="cd06089">
    <property type="entry name" value="KOW_RPL26"/>
    <property type="match status" value="1"/>
</dbReference>
<dbReference type="RefSeq" id="WP_012997454.1">
    <property type="nucleotide sequence ID" value="NC_013926.1"/>
</dbReference>
<dbReference type="NCBIfam" id="TIGR01080">
    <property type="entry name" value="rplX_A_E"/>
    <property type="match status" value="1"/>
</dbReference>
<keyword evidence="2 4" id="KW-0689">Ribosomal protein</keyword>
<feature type="compositionally biased region" description="Acidic residues" evidence="5">
    <location>
        <begin position="127"/>
        <end position="156"/>
    </location>
</feature>
<reference evidence="7" key="1">
    <citation type="submission" date="2010-02" db="EMBL/GenBank/DDBJ databases">
        <title>Complete sequence of Aciduliprofundum boonei T469.</title>
        <authorList>
            <consortium name="US DOE Joint Genome Institute"/>
            <person name="Lucas S."/>
            <person name="Copeland A."/>
            <person name="Lapidus A."/>
            <person name="Cheng J.-F."/>
            <person name="Bruce D."/>
            <person name="Goodwin L."/>
            <person name="Pitluck S."/>
            <person name="Saunders E."/>
            <person name="Detter J.C."/>
            <person name="Han C."/>
            <person name="Tapia R."/>
            <person name="Land M."/>
            <person name="Hauser L."/>
            <person name="Kyrpides N."/>
            <person name="Mikhailova N."/>
            <person name="Flores G."/>
            <person name="Reysenbach A.-L."/>
            <person name="Woyke T."/>
        </authorList>
    </citation>
    <scope>NUCLEOTIDE SEQUENCE</scope>
    <source>
        <strain evidence="7">T469</strain>
    </source>
</reference>
<evidence type="ECO:0000256" key="5">
    <source>
        <dbReference type="SAM" id="MobiDB-lite"/>
    </source>
</evidence>
<evidence type="ECO:0000259" key="6">
    <source>
        <dbReference type="SMART" id="SM00739"/>
    </source>
</evidence>
<proteinExistence type="inferred from homology"/>
<keyword evidence="8" id="KW-1185">Reference proteome</keyword>
<dbReference type="GO" id="GO:0019843">
    <property type="term" value="F:rRNA binding"/>
    <property type="evidence" value="ECO:0007669"/>
    <property type="project" value="UniProtKB-UniRule"/>
</dbReference>
<protein>
    <recommendedName>
        <fullName evidence="4">Large ribosomal subunit protein uL24</fullName>
    </recommendedName>
</protein>
<dbReference type="HAMAP" id="MF_01326_A">
    <property type="entry name" value="Ribosomal_uL24_A"/>
    <property type="match status" value="1"/>
</dbReference>
<keyword evidence="4" id="KW-0699">rRNA-binding</keyword>
<dbReference type="Gene3D" id="2.30.30.30">
    <property type="match status" value="1"/>
</dbReference>
<gene>
    <name evidence="4" type="primary">rpl24</name>
    <name evidence="7" type="ordered locus">Aboo_1510</name>
</gene>
<comment type="function">
    <text evidence="4">One of two assembly initiator proteins, it binds directly to the 5'-end of the 23S rRNA, where it nucleates assembly of the 50S subunit.</text>
</comment>
<comment type="subunit">
    <text evidence="4">Part of the 50S ribosomal subunit.</text>
</comment>
<dbReference type="InterPro" id="IPR041988">
    <property type="entry name" value="Ribosomal_uL24_KOW"/>
</dbReference>
<dbReference type="SMART" id="SM00739">
    <property type="entry name" value="KOW"/>
    <property type="match status" value="1"/>
</dbReference>
<dbReference type="PANTHER" id="PTHR11143">
    <property type="entry name" value="60S RIBOSOMAL PROTEIN L26 FAMILY MEMBER"/>
    <property type="match status" value="1"/>
</dbReference>
<evidence type="ECO:0000256" key="3">
    <source>
        <dbReference type="ARBA" id="ARBA00023274"/>
    </source>
</evidence>
<accession>D3TB37</accession>
<dbReference type="Pfam" id="PF16906">
    <property type="entry name" value="Ribosomal_L26"/>
    <property type="match status" value="1"/>
</dbReference>
<dbReference type="Pfam" id="PF00467">
    <property type="entry name" value="KOW"/>
    <property type="match status" value="1"/>
</dbReference>
<keyword evidence="4" id="KW-0694">RNA-binding</keyword>
<dbReference type="HOGENOM" id="CLU_093240_2_1_2"/>
<sequence>MVSYLPRKQRKMLYNAPKHKRQKMMKSHLSDELYGKYGLRSLTVRKGDIVKVMRGKFKGHEGKVVKVNLKNMRVAVEGVTVRKVDNKAVQYWIHPSNLMLIKLDLSDPKRKEKIYKLAEEKRGVSIEELEESEEVEAEEEEEKEEEKEEEEVNENE</sequence>
<dbReference type="InterPro" id="IPR014722">
    <property type="entry name" value="Rib_uL2_dom2"/>
</dbReference>
<dbReference type="AlphaFoldDB" id="D3TB37"/>
<comment type="similarity">
    <text evidence="1 4">Belongs to the universal ribosomal protein uL24 family.</text>
</comment>
<comment type="function">
    <text evidence="4">Located at the polypeptide exit tunnel on the outside of the subunit.</text>
</comment>
<evidence type="ECO:0000256" key="1">
    <source>
        <dbReference type="ARBA" id="ARBA00010618"/>
    </source>
</evidence>